<feature type="region of interest" description="Disordered" evidence="2">
    <location>
        <begin position="1"/>
        <end position="40"/>
    </location>
</feature>
<dbReference type="EMBL" id="BSYO01000040">
    <property type="protein sequence ID" value="GMH31501.1"/>
    <property type="molecule type" value="Genomic_DNA"/>
</dbReference>
<feature type="compositionally biased region" description="Basic residues" evidence="2">
    <location>
        <begin position="1"/>
        <end position="19"/>
    </location>
</feature>
<comment type="similarity">
    <text evidence="1">Belongs to the ARG7 family.</text>
</comment>
<dbReference type="Proteomes" id="UP001279734">
    <property type="component" value="Unassembled WGS sequence"/>
</dbReference>
<name>A0AAD3Y8X6_NEPGR</name>
<protein>
    <submittedName>
        <fullName evidence="3">Uncharacterized protein</fullName>
    </submittedName>
</protein>
<organism evidence="3 4">
    <name type="scientific">Nepenthes gracilis</name>
    <name type="common">Slender pitcher plant</name>
    <dbReference type="NCBI Taxonomy" id="150966"/>
    <lineage>
        <taxon>Eukaryota</taxon>
        <taxon>Viridiplantae</taxon>
        <taxon>Streptophyta</taxon>
        <taxon>Embryophyta</taxon>
        <taxon>Tracheophyta</taxon>
        <taxon>Spermatophyta</taxon>
        <taxon>Magnoliopsida</taxon>
        <taxon>eudicotyledons</taxon>
        <taxon>Gunneridae</taxon>
        <taxon>Pentapetalae</taxon>
        <taxon>Caryophyllales</taxon>
        <taxon>Nepenthaceae</taxon>
        <taxon>Nepenthes</taxon>
    </lineage>
</organism>
<dbReference type="PANTHER" id="PTHR31374">
    <property type="entry name" value="AUXIN-INDUCED PROTEIN-LIKE-RELATED"/>
    <property type="match status" value="1"/>
</dbReference>
<evidence type="ECO:0000313" key="4">
    <source>
        <dbReference type="Proteomes" id="UP001279734"/>
    </source>
</evidence>
<dbReference type="Pfam" id="PF02519">
    <property type="entry name" value="Auxin_inducible"/>
    <property type="match status" value="1"/>
</dbReference>
<sequence>MDALKRKLKRALQRSKSSRQSHQPAESNQATTLHKSPSWPSKLFGSSPLVGRRSRQLTPQGYFSVYVGPERRRFLVDVKHASHPLFKVLLEDAESEYGYSCEGPLLLPCDVDLFYRVLAEMGSDDIGPAGCGINLGNGNYSPLSPSKLWRINQF</sequence>
<dbReference type="InterPro" id="IPR003676">
    <property type="entry name" value="SAUR_fam"/>
</dbReference>
<dbReference type="GO" id="GO:0009733">
    <property type="term" value="P:response to auxin"/>
    <property type="evidence" value="ECO:0007669"/>
    <property type="project" value="InterPro"/>
</dbReference>
<evidence type="ECO:0000256" key="2">
    <source>
        <dbReference type="SAM" id="MobiDB-lite"/>
    </source>
</evidence>
<proteinExistence type="inferred from homology"/>
<keyword evidence="4" id="KW-1185">Reference proteome</keyword>
<comment type="caution">
    <text evidence="3">The sequence shown here is derived from an EMBL/GenBank/DDBJ whole genome shotgun (WGS) entry which is preliminary data.</text>
</comment>
<reference evidence="3" key="1">
    <citation type="submission" date="2023-05" db="EMBL/GenBank/DDBJ databases">
        <title>Nepenthes gracilis genome sequencing.</title>
        <authorList>
            <person name="Fukushima K."/>
        </authorList>
    </citation>
    <scope>NUCLEOTIDE SEQUENCE</scope>
    <source>
        <strain evidence="3">SING2019-196</strain>
    </source>
</reference>
<dbReference type="AlphaFoldDB" id="A0AAD3Y8X6"/>
<accession>A0AAD3Y8X6</accession>
<dbReference type="PANTHER" id="PTHR31374:SF118">
    <property type="entry name" value="OS01G0924966 PROTEIN"/>
    <property type="match status" value="1"/>
</dbReference>
<evidence type="ECO:0000256" key="1">
    <source>
        <dbReference type="ARBA" id="ARBA00006974"/>
    </source>
</evidence>
<evidence type="ECO:0000313" key="3">
    <source>
        <dbReference type="EMBL" id="GMH31501.1"/>
    </source>
</evidence>
<gene>
    <name evidence="3" type="ORF">Nepgr_033344</name>
</gene>
<feature type="compositionally biased region" description="Polar residues" evidence="2">
    <location>
        <begin position="20"/>
        <end position="39"/>
    </location>
</feature>